<dbReference type="InterPro" id="IPR051848">
    <property type="entry name" value="PGIP"/>
</dbReference>
<evidence type="ECO:0000256" key="5">
    <source>
        <dbReference type="ARBA" id="ARBA00022737"/>
    </source>
</evidence>
<dbReference type="EMBL" id="JAYMYS010000003">
    <property type="protein sequence ID" value="KAK7400240.1"/>
    <property type="molecule type" value="Genomic_DNA"/>
</dbReference>
<organism evidence="11 12">
    <name type="scientific">Psophocarpus tetragonolobus</name>
    <name type="common">Winged bean</name>
    <name type="synonym">Dolichos tetragonolobus</name>
    <dbReference type="NCBI Taxonomy" id="3891"/>
    <lineage>
        <taxon>Eukaryota</taxon>
        <taxon>Viridiplantae</taxon>
        <taxon>Streptophyta</taxon>
        <taxon>Embryophyta</taxon>
        <taxon>Tracheophyta</taxon>
        <taxon>Spermatophyta</taxon>
        <taxon>Magnoliopsida</taxon>
        <taxon>eudicotyledons</taxon>
        <taxon>Gunneridae</taxon>
        <taxon>Pentapetalae</taxon>
        <taxon>rosids</taxon>
        <taxon>fabids</taxon>
        <taxon>Fabales</taxon>
        <taxon>Fabaceae</taxon>
        <taxon>Papilionoideae</taxon>
        <taxon>50 kb inversion clade</taxon>
        <taxon>NPAAA clade</taxon>
        <taxon>indigoferoid/millettioid clade</taxon>
        <taxon>Phaseoleae</taxon>
        <taxon>Psophocarpus</taxon>
    </lineage>
</organism>
<evidence type="ECO:0000256" key="9">
    <source>
        <dbReference type="SAM" id="SignalP"/>
    </source>
</evidence>
<evidence type="ECO:0000256" key="3">
    <source>
        <dbReference type="ARBA" id="ARBA00022614"/>
    </source>
</evidence>
<sequence length="341" mass="37914">MSHLNILLVVLALAITGALSELCHPQDKQTLLQIKKELGNPDSLSSWIPTNDCCKDNWEAISCGTEADSYRVYALVLKDLNLPKPYPIPPSIGNLPYLKFLSISFTQNIGIIPNIVGPIPPTITKLTMLRQLTITNTNISGHIPYFLSQIKTLDSIDLSYNKLSGYLPTWLPSLPNLISINLDSNRFSGPIPDSFGSFRKGFWLLSLAKNRLTGKIPATFAKLDGDIVDLSMNKLDGDASLLFGPRKYTMKIFLQYNMFAFDFGKLEFPKTLVMLDVSHNRIYGTLPKGLATLKNLVSLDVSYNNLCGKIPQGGNMKFFTEYVYAHNKCLCGSPLPSCKHF</sequence>
<feature type="chain" id="PRO_5042833415" description="Leucine-rich repeat-containing N-terminal plant-type domain-containing protein" evidence="9">
    <location>
        <begin position="21"/>
        <end position="341"/>
    </location>
</feature>
<keyword evidence="3" id="KW-0433">Leucine-rich repeat</keyword>
<evidence type="ECO:0000256" key="6">
    <source>
        <dbReference type="ARBA" id="ARBA00023136"/>
    </source>
</evidence>
<dbReference type="SUPFAM" id="SSF52058">
    <property type="entry name" value="L domain-like"/>
    <property type="match status" value="1"/>
</dbReference>
<keyword evidence="7" id="KW-0325">Glycoprotein</keyword>
<keyword evidence="4 9" id="KW-0732">Signal</keyword>
<evidence type="ECO:0000259" key="10">
    <source>
        <dbReference type="Pfam" id="PF08263"/>
    </source>
</evidence>
<feature type="signal peptide" evidence="9">
    <location>
        <begin position="1"/>
        <end position="20"/>
    </location>
</feature>
<dbReference type="InterPro" id="IPR013210">
    <property type="entry name" value="LRR_N_plant-typ"/>
</dbReference>
<protein>
    <recommendedName>
        <fullName evidence="10">Leucine-rich repeat-containing N-terminal plant-type domain-containing protein</fullName>
    </recommendedName>
</protein>
<keyword evidence="5" id="KW-0677">Repeat</keyword>
<feature type="domain" description="Leucine-rich repeat-containing N-terminal plant-type" evidence="10">
    <location>
        <begin position="24"/>
        <end position="63"/>
    </location>
</feature>
<evidence type="ECO:0000256" key="1">
    <source>
        <dbReference type="ARBA" id="ARBA00004196"/>
    </source>
</evidence>
<dbReference type="PRINTS" id="PR00019">
    <property type="entry name" value="LEURICHRPT"/>
</dbReference>
<gene>
    <name evidence="11" type="ORF">VNO78_11441</name>
</gene>
<name>A0AAN9XNP3_PSOTE</name>
<comment type="caution">
    <text evidence="11">The sequence shown here is derived from an EMBL/GenBank/DDBJ whole genome shotgun (WGS) entry which is preliminary data.</text>
</comment>
<evidence type="ECO:0000313" key="11">
    <source>
        <dbReference type="EMBL" id="KAK7400240.1"/>
    </source>
</evidence>
<evidence type="ECO:0000256" key="4">
    <source>
        <dbReference type="ARBA" id="ARBA00022729"/>
    </source>
</evidence>
<dbReference type="FunFam" id="3.80.10.10:FF:000041">
    <property type="entry name" value="LRR receptor-like serine/threonine-protein kinase ERECTA"/>
    <property type="match status" value="1"/>
</dbReference>
<dbReference type="GO" id="GO:0016020">
    <property type="term" value="C:membrane"/>
    <property type="evidence" value="ECO:0007669"/>
    <property type="project" value="UniProtKB-SubCell"/>
</dbReference>
<evidence type="ECO:0000256" key="2">
    <source>
        <dbReference type="ARBA" id="ARBA00004370"/>
    </source>
</evidence>
<dbReference type="Pfam" id="PF13855">
    <property type="entry name" value="LRR_8"/>
    <property type="match status" value="1"/>
</dbReference>
<dbReference type="InterPro" id="IPR032675">
    <property type="entry name" value="LRR_dom_sf"/>
</dbReference>
<reference evidence="11 12" key="1">
    <citation type="submission" date="2024-01" db="EMBL/GenBank/DDBJ databases">
        <title>The genomes of 5 underutilized Papilionoideae crops provide insights into root nodulation and disease resistanc.</title>
        <authorList>
            <person name="Jiang F."/>
        </authorList>
    </citation>
    <scope>NUCLEOTIDE SEQUENCE [LARGE SCALE GENOMIC DNA]</scope>
    <source>
        <strain evidence="11">DUOXIRENSHENG_FW03</strain>
        <tissue evidence="11">Leaves</tissue>
    </source>
</reference>
<dbReference type="Pfam" id="PF00560">
    <property type="entry name" value="LRR_1"/>
    <property type="match status" value="2"/>
</dbReference>
<evidence type="ECO:0000256" key="7">
    <source>
        <dbReference type="ARBA" id="ARBA00023180"/>
    </source>
</evidence>
<evidence type="ECO:0000256" key="8">
    <source>
        <dbReference type="ARBA" id="ARBA00038043"/>
    </source>
</evidence>
<proteinExistence type="inferred from homology"/>
<accession>A0AAN9XNP3</accession>
<comment type="subcellular location">
    <subcellularLocation>
        <location evidence="1">Cell envelope</location>
    </subcellularLocation>
    <subcellularLocation>
        <location evidence="2">Membrane</location>
    </subcellularLocation>
</comment>
<dbReference type="InterPro" id="IPR001611">
    <property type="entry name" value="Leu-rich_rpt"/>
</dbReference>
<dbReference type="AlphaFoldDB" id="A0AAN9XNP3"/>
<comment type="similarity">
    <text evidence="8">Belongs to the polygalacturonase-inhibiting protein family.</text>
</comment>
<dbReference type="Pfam" id="PF08263">
    <property type="entry name" value="LRRNT_2"/>
    <property type="match status" value="1"/>
</dbReference>
<evidence type="ECO:0000313" key="12">
    <source>
        <dbReference type="Proteomes" id="UP001386955"/>
    </source>
</evidence>
<dbReference type="Gene3D" id="3.80.10.10">
    <property type="entry name" value="Ribonuclease Inhibitor"/>
    <property type="match status" value="1"/>
</dbReference>
<keyword evidence="6" id="KW-0472">Membrane</keyword>
<dbReference type="Proteomes" id="UP001386955">
    <property type="component" value="Unassembled WGS sequence"/>
</dbReference>
<dbReference type="PANTHER" id="PTHR48059">
    <property type="entry name" value="POLYGALACTURONASE INHIBITOR 1"/>
    <property type="match status" value="1"/>
</dbReference>
<keyword evidence="12" id="KW-1185">Reference proteome</keyword>
<dbReference type="PANTHER" id="PTHR48059:SF24">
    <property type="entry name" value="POLYGALACTURONASE INHIBITOR"/>
    <property type="match status" value="1"/>
</dbReference>